<name>A0AA95I3F3_9BACL</name>
<protein>
    <submittedName>
        <fullName evidence="2">Suppressor of fused domain protein</fullName>
    </submittedName>
</protein>
<dbReference type="EMBL" id="CP126084">
    <property type="protein sequence ID" value="WHX47197.1"/>
    <property type="molecule type" value="Genomic_DNA"/>
</dbReference>
<dbReference type="Pfam" id="PF05076">
    <property type="entry name" value="SUFU"/>
    <property type="match status" value="1"/>
</dbReference>
<dbReference type="KEGG" id="pwn:QNH46_13565"/>
<proteinExistence type="predicted"/>
<organism evidence="2 3">
    <name type="scientific">Paenibacillus woosongensis</name>
    <dbReference type="NCBI Taxonomy" id="307580"/>
    <lineage>
        <taxon>Bacteria</taxon>
        <taxon>Bacillati</taxon>
        <taxon>Bacillota</taxon>
        <taxon>Bacilli</taxon>
        <taxon>Bacillales</taxon>
        <taxon>Paenibacillaceae</taxon>
        <taxon>Paenibacillus</taxon>
    </lineage>
</organism>
<evidence type="ECO:0000259" key="1">
    <source>
        <dbReference type="Pfam" id="PF05076"/>
    </source>
</evidence>
<dbReference type="RefSeq" id="WP_283924790.1">
    <property type="nucleotide sequence ID" value="NZ_CP126084.1"/>
</dbReference>
<accession>A0AA95I3F3</accession>
<gene>
    <name evidence="2" type="ORF">QNH46_13565</name>
</gene>
<feature type="domain" description="Suppressor of fused-like" evidence="1">
    <location>
        <begin position="32"/>
        <end position="167"/>
    </location>
</feature>
<reference evidence="2" key="1">
    <citation type="submission" date="2023-05" db="EMBL/GenBank/DDBJ databases">
        <title>Comparative genomics of Bacillaceae isolates and their secondary metabolite potential.</title>
        <authorList>
            <person name="Song L."/>
            <person name="Nielsen L.J."/>
            <person name="Mohite O."/>
            <person name="Xu X."/>
            <person name="Weber T."/>
            <person name="Kovacs A.T."/>
        </authorList>
    </citation>
    <scope>NUCLEOTIDE SEQUENCE</scope>
    <source>
        <strain evidence="2">B2_4</strain>
    </source>
</reference>
<dbReference type="Proteomes" id="UP001177943">
    <property type="component" value="Chromosome"/>
</dbReference>
<evidence type="ECO:0000313" key="3">
    <source>
        <dbReference type="Proteomes" id="UP001177943"/>
    </source>
</evidence>
<dbReference type="InterPro" id="IPR020941">
    <property type="entry name" value="SUFU-like_domain"/>
</dbReference>
<sequence>MKTSAELYIGKLEELFGEEDVIKKIDPSDGSSPVHVFFYYDLPEEGMLTVVTYGLSEGEFDEWKSAKPELILSLETQDESWGLAVAYFAAEFRGIKGFSYGDIFTLDTPIAKESEMTGFFTFATSILEKDDASIKLPDKTIQLVGMYPIYKEEVDLLKKIGIKEFWHKEEYNIYSTNRPNLARL</sequence>
<dbReference type="AlphaFoldDB" id="A0AA95I3F3"/>
<evidence type="ECO:0000313" key="2">
    <source>
        <dbReference type="EMBL" id="WHX47197.1"/>
    </source>
</evidence>